<dbReference type="InterPro" id="IPR000611">
    <property type="entry name" value="NPY_rcpt"/>
</dbReference>
<keyword evidence="4 11" id="KW-1133">Transmembrane helix</keyword>
<keyword evidence="6 11" id="KW-0472">Membrane</keyword>
<comment type="similarity">
    <text evidence="2 9">Belongs to the G-protein coupled receptor 1 family.</text>
</comment>
<keyword evidence="7 9" id="KW-0675">Receptor</keyword>
<evidence type="ECO:0000259" key="12">
    <source>
        <dbReference type="PROSITE" id="PS50262"/>
    </source>
</evidence>
<evidence type="ECO:0000256" key="11">
    <source>
        <dbReference type="SAM" id="Phobius"/>
    </source>
</evidence>
<dbReference type="EMBL" id="JBJQND010000007">
    <property type="protein sequence ID" value="KAL3871926.1"/>
    <property type="molecule type" value="Genomic_DNA"/>
</dbReference>
<keyword evidence="3 9" id="KW-0812">Transmembrane</keyword>
<feature type="transmembrane region" description="Helical" evidence="11">
    <location>
        <begin position="145"/>
        <end position="166"/>
    </location>
</feature>
<evidence type="ECO:0000256" key="3">
    <source>
        <dbReference type="ARBA" id="ARBA00022692"/>
    </source>
</evidence>
<keyword evidence="8 9" id="KW-0807">Transducer</keyword>
<dbReference type="PANTHER" id="PTHR45695:SF26">
    <property type="entry name" value="NEUROPEPTIDE CCHAMIDE-1 RECEPTOR"/>
    <property type="match status" value="1"/>
</dbReference>
<proteinExistence type="inferred from homology"/>
<evidence type="ECO:0000256" key="7">
    <source>
        <dbReference type="ARBA" id="ARBA00023170"/>
    </source>
</evidence>
<feature type="transmembrane region" description="Helical" evidence="11">
    <location>
        <begin position="288"/>
        <end position="308"/>
    </location>
</feature>
<evidence type="ECO:0000313" key="14">
    <source>
        <dbReference type="Proteomes" id="UP001634394"/>
    </source>
</evidence>
<dbReference type="PRINTS" id="PR01012">
    <property type="entry name" value="NRPEPTIDEYR"/>
</dbReference>
<dbReference type="PROSITE" id="PS00237">
    <property type="entry name" value="G_PROTEIN_RECEP_F1_1"/>
    <property type="match status" value="1"/>
</dbReference>
<evidence type="ECO:0000256" key="6">
    <source>
        <dbReference type="ARBA" id="ARBA00023136"/>
    </source>
</evidence>
<dbReference type="CDD" id="cd14993">
    <property type="entry name" value="7tmA_CCKR-like"/>
    <property type="match status" value="1"/>
</dbReference>
<keyword evidence="14" id="KW-1185">Reference proteome</keyword>
<feature type="domain" description="G-protein coupled receptors family 1 profile" evidence="12">
    <location>
        <begin position="87"/>
        <end position="345"/>
    </location>
</feature>
<dbReference type="AlphaFoldDB" id="A0ABD3WDD0"/>
<dbReference type="PRINTS" id="PR00237">
    <property type="entry name" value="GPCRRHODOPSN"/>
</dbReference>
<feature type="transmembrane region" description="Helical" evidence="11">
    <location>
        <begin position="187"/>
        <end position="208"/>
    </location>
</feature>
<name>A0ABD3WDD0_SINWO</name>
<feature type="region of interest" description="Disordered" evidence="10">
    <location>
        <begin position="382"/>
        <end position="411"/>
    </location>
</feature>
<feature type="compositionally biased region" description="Basic and acidic residues" evidence="10">
    <location>
        <begin position="388"/>
        <end position="410"/>
    </location>
</feature>
<feature type="transmembrane region" description="Helical" evidence="11">
    <location>
        <begin position="328"/>
        <end position="347"/>
    </location>
</feature>
<evidence type="ECO:0000256" key="9">
    <source>
        <dbReference type="RuleBase" id="RU000688"/>
    </source>
</evidence>
<feature type="transmembrane region" description="Helical" evidence="11">
    <location>
        <begin position="236"/>
        <end position="260"/>
    </location>
</feature>
<feature type="transmembrane region" description="Helical" evidence="11">
    <location>
        <begin position="72"/>
        <end position="96"/>
    </location>
</feature>
<keyword evidence="5 9" id="KW-0297">G-protein coupled receptor</keyword>
<protein>
    <recommendedName>
        <fullName evidence="12">G-protein coupled receptors family 1 profile domain-containing protein</fullName>
    </recommendedName>
</protein>
<sequence length="449" mass="52202">MSLEKYQSPLDHEHNVSNSSEHTWRNFVYPELLSKHQNMSSLYDNRYSFPNFNFSDWLYDQFELPEIAEQRILPIIFCVTFVIGLTGNGLVLYVFVRNKSMRTVTNFYLINLAIGDSLYLFTCVPATSVMYWRDAWPFGEIMCKMTSYMMGVTMMISVFTLTALGIDRHNAILYPVKSKPYRTLPKTVFIIACIWIAALVVNSPALVISRQVTYWTYPEGSKHTCLNHWRDSWHKIYSLSMFIFLYAIPQVILGFCYFRIAKKLWLSMRRNVRMNQVTVHTLTTRRRVVKVVFIVTSAFAVCWLPVHIAELCSAFGMSLNHTFYEFKVVTPFLPYLLIAVNPIMYCFMSKGFRNHFKAAFTCRKVSSNSNEWMEDPNYVPVPVRHHRQDSPRDTSCRLRSEPSHDADTNMRMDTGVSAQTRGCQTEIQAVQIAYDRRSMPMSNTAPTQI</sequence>
<dbReference type="GO" id="GO:0016020">
    <property type="term" value="C:membrane"/>
    <property type="evidence" value="ECO:0007669"/>
    <property type="project" value="UniProtKB-SubCell"/>
</dbReference>
<dbReference type="InterPro" id="IPR017452">
    <property type="entry name" value="GPCR_Rhodpsn_7TM"/>
</dbReference>
<gene>
    <name evidence="13" type="ORF">ACJMK2_039898</name>
</gene>
<evidence type="ECO:0000256" key="2">
    <source>
        <dbReference type="ARBA" id="ARBA00010663"/>
    </source>
</evidence>
<dbReference type="SUPFAM" id="SSF81321">
    <property type="entry name" value="Family A G protein-coupled receptor-like"/>
    <property type="match status" value="1"/>
</dbReference>
<dbReference type="InterPro" id="IPR000276">
    <property type="entry name" value="GPCR_Rhodpsn"/>
</dbReference>
<evidence type="ECO:0000256" key="4">
    <source>
        <dbReference type="ARBA" id="ARBA00022989"/>
    </source>
</evidence>
<evidence type="ECO:0000256" key="5">
    <source>
        <dbReference type="ARBA" id="ARBA00023040"/>
    </source>
</evidence>
<evidence type="ECO:0000256" key="1">
    <source>
        <dbReference type="ARBA" id="ARBA00004141"/>
    </source>
</evidence>
<evidence type="ECO:0000256" key="8">
    <source>
        <dbReference type="ARBA" id="ARBA00023224"/>
    </source>
</evidence>
<evidence type="ECO:0000313" key="13">
    <source>
        <dbReference type="EMBL" id="KAL3871926.1"/>
    </source>
</evidence>
<dbReference type="Gene3D" id="1.20.1070.10">
    <property type="entry name" value="Rhodopsin 7-helix transmembrane proteins"/>
    <property type="match status" value="1"/>
</dbReference>
<organism evidence="13 14">
    <name type="scientific">Sinanodonta woodiana</name>
    <name type="common">Chinese pond mussel</name>
    <name type="synonym">Anodonta woodiana</name>
    <dbReference type="NCBI Taxonomy" id="1069815"/>
    <lineage>
        <taxon>Eukaryota</taxon>
        <taxon>Metazoa</taxon>
        <taxon>Spiralia</taxon>
        <taxon>Lophotrochozoa</taxon>
        <taxon>Mollusca</taxon>
        <taxon>Bivalvia</taxon>
        <taxon>Autobranchia</taxon>
        <taxon>Heteroconchia</taxon>
        <taxon>Palaeoheterodonta</taxon>
        <taxon>Unionida</taxon>
        <taxon>Unionoidea</taxon>
        <taxon>Unionidae</taxon>
        <taxon>Unioninae</taxon>
        <taxon>Sinanodonta</taxon>
    </lineage>
</organism>
<comment type="subcellular location">
    <subcellularLocation>
        <location evidence="1">Membrane</location>
        <topology evidence="1">Multi-pass membrane protein</topology>
    </subcellularLocation>
</comment>
<evidence type="ECO:0000256" key="10">
    <source>
        <dbReference type="SAM" id="MobiDB-lite"/>
    </source>
</evidence>
<dbReference type="PANTHER" id="PTHR45695">
    <property type="entry name" value="LEUCOKININ RECEPTOR-RELATED"/>
    <property type="match status" value="1"/>
</dbReference>
<reference evidence="13 14" key="1">
    <citation type="submission" date="2024-11" db="EMBL/GenBank/DDBJ databases">
        <title>Chromosome-level genome assembly of the freshwater bivalve Anodonta woodiana.</title>
        <authorList>
            <person name="Chen X."/>
        </authorList>
    </citation>
    <scope>NUCLEOTIDE SEQUENCE [LARGE SCALE GENOMIC DNA]</scope>
    <source>
        <strain evidence="13">MN2024</strain>
        <tissue evidence="13">Gills</tissue>
    </source>
</reference>
<feature type="transmembrane region" description="Helical" evidence="11">
    <location>
        <begin position="108"/>
        <end position="133"/>
    </location>
</feature>
<comment type="caution">
    <text evidence="13">The sequence shown here is derived from an EMBL/GenBank/DDBJ whole genome shotgun (WGS) entry which is preliminary data.</text>
</comment>
<dbReference type="Proteomes" id="UP001634394">
    <property type="component" value="Unassembled WGS sequence"/>
</dbReference>
<accession>A0ABD3WDD0</accession>
<dbReference type="GO" id="GO:0004930">
    <property type="term" value="F:G protein-coupled receptor activity"/>
    <property type="evidence" value="ECO:0007669"/>
    <property type="project" value="UniProtKB-KW"/>
</dbReference>
<dbReference type="PROSITE" id="PS50262">
    <property type="entry name" value="G_PROTEIN_RECEP_F1_2"/>
    <property type="match status" value="1"/>
</dbReference>
<dbReference type="Pfam" id="PF00001">
    <property type="entry name" value="7tm_1"/>
    <property type="match status" value="1"/>
</dbReference>